<accession>A0A5B7GVP0</accession>
<reference evidence="1" key="1">
    <citation type="submission" date="2019-05" db="EMBL/GenBank/DDBJ databases">
        <title>Another draft genome of Portunus trituberculatus and its Hox gene families provides insights of decapod evolution.</title>
        <authorList>
            <person name="Jeong J.-H."/>
            <person name="Song I."/>
            <person name="Kim S."/>
            <person name="Choi T."/>
            <person name="Kim D."/>
            <person name="Ryu S."/>
            <person name="Kim W."/>
        </authorList>
    </citation>
    <scope>NUCLEOTIDE SEQUENCE [LARGE SCALE GENOMIC DNA]</scope>
    <source>
        <tissue evidence="1">Muscle</tissue>
    </source>
</reference>
<name>A0A5B7GVP0_PORTR</name>
<evidence type="ECO:0000313" key="2">
    <source>
        <dbReference type="Proteomes" id="UP000324222"/>
    </source>
</evidence>
<dbReference type="Proteomes" id="UP000324222">
    <property type="component" value="Unassembled WGS sequence"/>
</dbReference>
<evidence type="ECO:0000313" key="1">
    <source>
        <dbReference type="EMBL" id="MPC61435.1"/>
    </source>
</evidence>
<sequence>MLPLGRLHILSHGNLAQGQRVHRIHDVLVQTVVWCVLQSKVVLDDTGPVPSFLDDERVHTAPSSKTCLPPCVLGGLQSARVRGAPPDCARLTPLTPPHQTNTTHCNGFMKL</sequence>
<dbReference type="AlphaFoldDB" id="A0A5B7GVP0"/>
<gene>
    <name evidence="1" type="ORF">E2C01_055507</name>
</gene>
<proteinExistence type="predicted"/>
<protein>
    <submittedName>
        <fullName evidence="1">Uncharacterized protein</fullName>
    </submittedName>
</protein>
<organism evidence="1 2">
    <name type="scientific">Portunus trituberculatus</name>
    <name type="common">Swimming crab</name>
    <name type="synonym">Neptunus trituberculatus</name>
    <dbReference type="NCBI Taxonomy" id="210409"/>
    <lineage>
        <taxon>Eukaryota</taxon>
        <taxon>Metazoa</taxon>
        <taxon>Ecdysozoa</taxon>
        <taxon>Arthropoda</taxon>
        <taxon>Crustacea</taxon>
        <taxon>Multicrustacea</taxon>
        <taxon>Malacostraca</taxon>
        <taxon>Eumalacostraca</taxon>
        <taxon>Eucarida</taxon>
        <taxon>Decapoda</taxon>
        <taxon>Pleocyemata</taxon>
        <taxon>Brachyura</taxon>
        <taxon>Eubrachyura</taxon>
        <taxon>Portunoidea</taxon>
        <taxon>Portunidae</taxon>
        <taxon>Portuninae</taxon>
        <taxon>Portunus</taxon>
    </lineage>
</organism>
<keyword evidence="2" id="KW-1185">Reference proteome</keyword>
<comment type="caution">
    <text evidence="1">The sequence shown here is derived from an EMBL/GenBank/DDBJ whole genome shotgun (WGS) entry which is preliminary data.</text>
</comment>
<dbReference type="EMBL" id="VSRR010018540">
    <property type="protein sequence ID" value="MPC61435.1"/>
    <property type="molecule type" value="Genomic_DNA"/>
</dbReference>